<dbReference type="Proteomes" id="UP001237105">
    <property type="component" value="Unassembled WGS sequence"/>
</dbReference>
<protein>
    <recommendedName>
        <fullName evidence="4">Secreted protein</fullName>
    </recommendedName>
</protein>
<evidence type="ECO:0000256" key="1">
    <source>
        <dbReference type="SAM" id="SignalP"/>
    </source>
</evidence>
<evidence type="ECO:0000313" key="3">
    <source>
        <dbReference type="Proteomes" id="UP001237105"/>
    </source>
</evidence>
<organism evidence="2 3">
    <name type="scientific">Streptomyces luteolus</name>
    <dbReference type="NCBI Taxonomy" id="3043615"/>
    <lineage>
        <taxon>Bacteria</taxon>
        <taxon>Bacillati</taxon>
        <taxon>Actinomycetota</taxon>
        <taxon>Actinomycetes</taxon>
        <taxon>Kitasatosporales</taxon>
        <taxon>Streptomycetaceae</taxon>
        <taxon>Streptomyces</taxon>
    </lineage>
</organism>
<proteinExistence type="predicted"/>
<feature type="chain" id="PRO_5047334596" description="Secreted protein" evidence="1">
    <location>
        <begin position="26"/>
        <end position="312"/>
    </location>
</feature>
<dbReference type="RefSeq" id="WP_282533575.1">
    <property type="nucleotide sequence ID" value="NZ_JASCIS010000003.1"/>
</dbReference>
<accession>A0ABT6SPW8</accession>
<keyword evidence="1" id="KW-0732">Signal</keyword>
<gene>
    <name evidence="2" type="ORF">QIT00_03575</name>
</gene>
<comment type="caution">
    <text evidence="2">The sequence shown here is derived from an EMBL/GenBank/DDBJ whole genome shotgun (WGS) entry which is preliminary data.</text>
</comment>
<evidence type="ECO:0008006" key="4">
    <source>
        <dbReference type="Google" id="ProtNLM"/>
    </source>
</evidence>
<keyword evidence="3" id="KW-1185">Reference proteome</keyword>
<feature type="signal peptide" evidence="1">
    <location>
        <begin position="1"/>
        <end position="25"/>
    </location>
</feature>
<reference evidence="2 3" key="1">
    <citation type="submission" date="2023-05" db="EMBL/GenBank/DDBJ databases">
        <title>Draft genome sequence of Streptomyces sp. B-S-A12 isolated from a cave soil in Thailand.</title>
        <authorList>
            <person name="Chamroensaksri N."/>
            <person name="Muangham S."/>
        </authorList>
    </citation>
    <scope>NUCLEOTIDE SEQUENCE [LARGE SCALE GENOMIC DNA]</scope>
    <source>
        <strain evidence="2 3">B-S-A12</strain>
    </source>
</reference>
<sequence length="312" mass="31711">MQPHRKPLFLAAVATVATLALTATAANAGAAPEAAWRQVGDDAKTGISGLALTASPTEDIEALVVRDNKKPDDSRIGQLSYEQGESGSASVVPIAWEGPEPVDLEAVEAVPGTPGEYVALASRGLVYHLRAGDSGVKVLDVSPLPAIDEGADFESFALTSQRGGTVAVWADRGAGASRPATVFAAPFSFDAYGKASFGAVEQGRFRASAPQGEVRHVSDIAVTDSGRILVSSASDGGDDGPFASAVSEAGTVAVDAAGSGVRLRIDSSPTVLGTFDDRKIEALECLPDSPEAVLGTDDENLGGFVATASVCG</sequence>
<name>A0ABT6SPW8_9ACTN</name>
<dbReference type="EMBL" id="JASCIS010000003">
    <property type="protein sequence ID" value="MDI3417651.1"/>
    <property type="molecule type" value="Genomic_DNA"/>
</dbReference>
<evidence type="ECO:0000313" key="2">
    <source>
        <dbReference type="EMBL" id="MDI3417651.1"/>
    </source>
</evidence>